<reference evidence="2" key="1">
    <citation type="submission" date="2023-03" db="EMBL/GenBank/DDBJ databases">
        <title>Massive genome expansion in bonnet fungi (Mycena s.s.) driven by repeated elements and novel gene families across ecological guilds.</title>
        <authorList>
            <consortium name="Lawrence Berkeley National Laboratory"/>
            <person name="Harder C.B."/>
            <person name="Miyauchi S."/>
            <person name="Viragh M."/>
            <person name="Kuo A."/>
            <person name="Thoen E."/>
            <person name="Andreopoulos B."/>
            <person name="Lu D."/>
            <person name="Skrede I."/>
            <person name="Drula E."/>
            <person name="Henrissat B."/>
            <person name="Morin E."/>
            <person name="Kohler A."/>
            <person name="Barry K."/>
            <person name="LaButti K."/>
            <person name="Morin E."/>
            <person name="Salamov A."/>
            <person name="Lipzen A."/>
            <person name="Mereny Z."/>
            <person name="Hegedus B."/>
            <person name="Baldrian P."/>
            <person name="Stursova M."/>
            <person name="Weitz H."/>
            <person name="Taylor A."/>
            <person name="Grigoriev I.V."/>
            <person name="Nagy L.G."/>
            <person name="Martin F."/>
            <person name="Kauserud H."/>
        </authorList>
    </citation>
    <scope>NUCLEOTIDE SEQUENCE</scope>
    <source>
        <strain evidence="2">CBHHK182m</strain>
    </source>
</reference>
<dbReference type="Proteomes" id="UP001215598">
    <property type="component" value="Unassembled WGS sequence"/>
</dbReference>
<organism evidence="2 3">
    <name type="scientific">Mycena metata</name>
    <dbReference type="NCBI Taxonomy" id="1033252"/>
    <lineage>
        <taxon>Eukaryota</taxon>
        <taxon>Fungi</taxon>
        <taxon>Dikarya</taxon>
        <taxon>Basidiomycota</taxon>
        <taxon>Agaricomycotina</taxon>
        <taxon>Agaricomycetes</taxon>
        <taxon>Agaricomycetidae</taxon>
        <taxon>Agaricales</taxon>
        <taxon>Marasmiineae</taxon>
        <taxon>Mycenaceae</taxon>
        <taxon>Mycena</taxon>
    </lineage>
</organism>
<gene>
    <name evidence="2" type="ORF">B0H16DRAFT_1694062</name>
</gene>
<name>A0AAD7IFV2_9AGAR</name>
<proteinExistence type="predicted"/>
<evidence type="ECO:0000313" key="3">
    <source>
        <dbReference type="Proteomes" id="UP001215598"/>
    </source>
</evidence>
<sequence length="537" mass="59322">MTTVQVRFQGHPYRYTAVPFDIPSQDNSFEPMPANATSIIVPQSRSIFINRYADRRRIELTLDEARTWEYGPGDETEMIFAQAKTTGTSPGRFCLRMIFDLRSYRAYQRLLMDADFHSTHLSDADGHGVLVPAHYGMWLMDTGNWAGKVFLSITQWCGISWNEISYTKANTEANRCRRILVGRTFEALHDYGIALGGLRSSTDTRHFLFDINTPGLTKTNILNGRTPCYVVGFSDVEANHECQRKLPILPHGSFVPFEKVGCREIASVSCMLKFMKKSEPATSASVALQWHDEYSKRYPTMSNLDVLMAQRAKLYTNMPPVYSQEAPVSFANDELTAGAATDPLQRPDMEDPGVKPQVWIRVFWLGVFGTRRITESALGSIVVGGDLEPPNRLMLLELGANFDSSQSPPRVRSGGRDSSCRAPLSPDYVAEPEALAGGSDEVVGGKLASQANLDCAVLISGASRRGEPAWRRKRGLATGQHRQRGNEVVGGGGLRRVSFPGSRRLSVATAVLETGLRGEAWESAGVDSKCSRDPEIA</sequence>
<comment type="caution">
    <text evidence="2">The sequence shown here is derived from an EMBL/GenBank/DDBJ whole genome shotgun (WGS) entry which is preliminary data.</text>
</comment>
<protein>
    <submittedName>
        <fullName evidence="2">Uncharacterized protein</fullName>
    </submittedName>
</protein>
<evidence type="ECO:0000313" key="2">
    <source>
        <dbReference type="EMBL" id="KAJ7741365.1"/>
    </source>
</evidence>
<dbReference type="EMBL" id="JARKIB010000099">
    <property type="protein sequence ID" value="KAJ7741365.1"/>
    <property type="molecule type" value="Genomic_DNA"/>
</dbReference>
<evidence type="ECO:0000256" key="1">
    <source>
        <dbReference type="SAM" id="MobiDB-lite"/>
    </source>
</evidence>
<keyword evidence="3" id="KW-1185">Reference proteome</keyword>
<accession>A0AAD7IFV2</accession>
<dbReference type="AlphaFoldDB" id="A0AAD7IFV2"/>
<feature type="region of interest" description="Disordered" evidence="1">
    <location>
        <begin position="404"/>
        <end position="425"/>
    </location>
</feature>